<proteinExistence type="predicted"/>
<evidence type="ECO:0000259" key="5">
    <source>
        <dbReference type="PROSITE" id="PS51063"/>
    </source>
</evidence>
<dbReference type="EMBL" id="RQVS01000012">
    <property type="protein sequence ID" value="RRJ86112.1"/>
    <property type="molecule type" value="Genomic_DNA"/>
</dbReference>
<dbReference type="PRINTS" id="PR00034">
    <property type="entry name" value="HTHCRP"/>
</dbReference>
<dbReference type="SUPFAM" id="SSF51206">
    <property type="entry name" value="cAMP-binding domain-like"/>
    <property type="match status" value="1"/>
</dbReference>
<dbReference type="SMART" id="SM00419">
    <property type="entry name" value="HTH_CRP"/>
    <property type="match status" value="1"/>
</dbReference>
<dbReference type="OrthoDB" id="156829at2"/>
<evidence type="ECO:0000313" key="7">
    <source>
        <dbReference type="Proteomes" id="UP000274391"/>
    </source>
</evidence>
<keyword evidence="1" id="KW-0805">Transcription regulation</keyword>
<dbReference type="Pfam" id="PF00027">
    <property type="entry name" value="cNMP_binding"/>
    <property type="match status" value="1"/>
</dbReference>
<name>A0A3P3VTG7_9MICO</name>
<evidence type="ECO:0000259" key="4">
    <source>
        <dbReference type="PROSITE" id="PS50042"/>
    </source>
</evidence>
<dbReference type="GO" id="GO:0005829">
    <property type="term" value="C:cytosol"/>
    <property type="evidence" value="ECO:0007669"/>
    <property type="project" value="TreeGrafter"/>
</dbReference>
<keyword evidence="3" id="KW-0804">Transcription</keyword>
<dbReference type="AlphaFoldDB" id="A0A3P3VTG7"/>
<dbReference type="InterPro" id="IPR018490">
    <property type="entry name" value="cNMP-bd_dom_sf"/>
</dbReference>
<dbReference type="InterPro" id="IPR050397">
    <property type="entry name" value="Env_Response_Regulators"/>
</dbReference>
<accession>A0A3P3VTG7</accession>
<keyword evidence="2" id="KW-0238">DNA-binding</keyword>
<dbReference type="GO" id="GO:0003700">
    <property type="term" value="F:DNA-binding transcription factor activity"/>
    <property type="evidence" value="ECO:0007669"/>
    <property type="project" value="TreeGrafter"/>
</dbReference>
<dbReference type="Gene3D" id="2.60.120.10">
    <property type="entry name" value="Jelly Rolls"/>
    <property type="match status" value="1"/>
</dbReference>
<evidence type="ECO:0000256" key="3">
    <source>
        <dbReference type="ARBA" id="ARBA00023163"/>
    </source>
</evidence>
<organism evidence="6 7">
    <name type="scientific">Gulosibacter macacae</name>
    <dbReference type="NCBI Taxonomy" id="2488791"/>
    <lineage>
        <taxon>Bacteria</taxon>
        <taxon>Bacillati</taxon>
        <taxon>Actinomycetota</taxon>
        <taxon>Actinomycetes</taxon>
        <taxon>Micrococcales</taxon>
        <taxon>Microbacteriaceae</taxon>
        <taxon>Gulosibacter</taxon>
    </lineage>
</organism>
<evidence type="ECO:0000256" key="1">
    <source>
        <dbReference type="ARBA" id="ARBA00023015"/>
    </source>
</evidence>
<feature type="domain" description="Cyclic nucleotide-binding" evidence="4">
    <location>
        <begin position="25"/>
        <end position="144"/>
    </location>
</feature>
<dbReference type="Pfam" id="PF13545">
    <property type="entry name" value="HTH_Crp_2"/>
    <property type="match status" value="1"/>
</dbReference>
<dbReference type="GO" id="GO:0003677">
    <property type="term" value="F:DNA binding"/>
    <property type="evidence" value="ECO:0007669"/>
    <property type="project" value="UniProtKB-KW"/>
</dbReference>
<dbReference type="CDD" id="cd00038">
    <property type="entry name" value="CAP_ED"/>
    <property type="match status" value="1"/>
</dbReference>
<protein>
    <submittedName>
        <fullName evidence="6">Crp/Fnr family transcriptional regulator</fullName>
    </submittedName>
</protein>
<evidence type="ECO:0000313" key="6">
    <source>
        <dbReference type="EMBL" id="RRJ86112.1"/>
    </source>
</evidence>
<dbReference type="PROSITE" id="PS51063">
    <property type="entry name" value="HTH_CRP_2"/>
    <property type="match status" value="1"/>
</dbReference>
<dbReference type="PROSITE" id="PS50042">
    <property type="entry name" value="CNMP_BINDING_3"/>
    <property type="match status" value="1"/>
</dbReference>
<sequence length="232" mass="25339">MQHRDLGLTPVHESQDDLCVARVPVFAKLPRATQLEIAGYARPRKLRAGEALYRQGDAIAQLFVVHTGTSKLTQSRADGEWLVRTVGPGEVVGEHAFLTGARPDDTVTALEDSQMCVFDHRDLGRIISAHPQVAIEMLRAVSTRLQRAERRITALAGTDAVTRLSDYLLGSPFARDGETAVVTLPMTKREVASYLGMTPESFSRALARLTKSGAIEVDGPRIRLLDPAKLTS</sequence>
<feature type="domain" description="HTH crp-type" evidence="5">
    <location>
        <begin position="158"/>
        <end position="228"/>
    </location>
</feature>
<keyword evidence="7" id="KW-1185">Reference proteome</keyword>
<dbReference type="RefSeq" id="WP_124973174.1">
    <property type="nucleotide sequence ID" value="NZ_RQVS01000012.1"/>
</dbReference>
<dbReference type="PANTHER" id="PTHR24567:SF28">
    <property type="entry name" value="LISTERIOLYSIN REGULATORY PROTEIN"/>
    <property type="match status" value="1"/>
</dbReference>
<gene>
    <name evidence="6" type="ORF">EG850_10350</name>
</gene>
<dbReference type="InterPro" id="IPR000595">
    <property type="entry name" value="cNMP-bd_dom"/>
</dbReference>
<comment type="caution">
    <text evidence="6">The sequence shown here is derived from an EMBL/GenBank/DDBJ whole genome shotgun (WGS) entry which is preliminary data.</text>
</comment>
<dbReference type="SMART" id="SM00100">
    <property type="entry name" value="cNMP"/>
    <property type="match status" value="1"/>
</dbReference>
<dbReference type="Proteomes" id="UP000274391">
    <property type="component" value="Unassembled WGS sequence"/>
</dbReference>
<evidence type="ECO:0000256" key="2">
    <source>
        <dbReference type="ARBA" id="ARBA00023125"/>
    </source>
</evidence>
<dbReference type="InterPro" id="IPR014710">
    <property type="entry name" value="RmlC-like_jellyroll"/>
</dbReference>
<dbReference type="PANTHER" id="PTHR24567">
    <property type="entry name" value="CRP FAMILY TRANSCRIPTIONAL REGULATORY PROTEIN"/>
    <property type="match status" value="1"/>
</dbReference>
<dbReference type="InterPro" id="IPR012318">
    <property type="entry name" value="HTH_CRP"/>
</dbReference>
<dbReference type="SUPFAM" id="SSF46785">
    <property type="entry name" value="Winged helix' DNA-binding domain"/>
    <property type="match status" value="1"/>
</dbReference>
<reference evidence="6 7" key="1">
    <citation type="submission" date="2018-11" db="EMBL/GenBank/DDBJ databases">
        <title>YIM 102482-1 draft genome.</title>
        <authorList>
            <person name="Li G."/>
            <person name="Jiang Y."/>
        </authorList>
    </citation>
    <scope>NUCLEOTIDE SEQUENCE [LARGE SCALE GENOMIC DNA]</scope>
    <source>
        <strain evidence="6 7">YIM 102482-1</strain>
    </source>
</reference>
<dbReference type="InterPro" id="IPR036390">
    <property type="entry name" value="WH_DNA-bd_sf"/>
</dbReference>
<dbReference type="Gene3D" id="1.10.10.10">
    <property type="entry name" value="Winged helix-like DNA-binding domain superfamily/Winged helix DNA-binding domain"/>
    <property type="match status" value="1"/>
</dbReference>
<dbReference type="InterPro" id="IPR036388">
    <property type="entry name" value="WH-like_DNA-bd_sf"/>
</dbReference>